<dbReference type="AlphaFoldDB" id="A0A1N7F689"/>
<organism evidence="8 9">
    <name type="scientific">Williamsia sterculiae</name>
    <dbReference type="NCBI Taxonomy" id="1344003"/>
    <lineage>
        <taxon>Bacteria</taxon>
        <taxon>Bacillati</taxon>
        <taxon>Actinomycetota</taxon>
        <taxon>Actinomycetes</taxon>
        <taxon>Mycobacteriales</taxon>
        <taxon>Nocardiaceae</taxon>
        <taxon>Williamsia</taxon>
    </lineage>
</organism>
<dbReference type="PROSITE" id="PS50931">
    <property type="entry name" value="HTH_LYSR"/>
    <property type="match status" value="1"/>
</dbReference>
<dbReference type="GO" id="GO:0003700">
    <property type="term" value="F:DNA-binding transcription factor activity"/>
    <property type="evidence" value="ECO:0007669"/>
    <property type="project" value="InterPro"/>
</dbReference>
<gene>
    <name evidence="8" type="ORF">SAMN05445060_1847</name>
</gene>
<dbReference type="Gene3D" id="3.40.190.10">
    <property type="entry name" value="Periplasmic binding protein-like II"/>
    <property type="match status" value="2"/>
</dbReference>
<evidence type="ECO:0000256" key="3">
    <source>
        <dbReference type="ARBA" id="ARBA00023125"/>
    </source>
</evidence>
<evidence type="ECO:0000313" key="8">
    <source>
        <dbReference type="EMBL" id="SIR95772.1"/>
    </source>
</evidence>
<dbReference type="GO" id="GO:0003677">
    <property type="term" value="F:DNA binding"/>
    <property type="evidence" value="ECO:0007669"/>
    <property type="project" value="UniProtKB-KW"/>
</dbReference>
<evidence type="ECO:0000313" key="9">
    <source>
        <dbReference type="Proteomes" id="UP000186218"/>
    </source>
</evidence>
<dbReference type="SUPFAM" id="SSF46785">
    <property type="entry name" value="Winged helix' DNA-binding domain"/>
    <property type="match status" value="1"/>
</dbReference>
<dbReference type="GO" id="GO:0032993">
    <property type="term" value="C:protein-DNA complex"/>
    <property type="evidence" value="ECO:0007669"/>
    <property type="project" value="TreeGrafter"/>
</dbReference>
<dbReference type="STRING" id="1344003.SAMN05445060_1847"/>
<dbReference type="Pfam" id="PF03466">
    <property type="entry name" value="LysR_substrate"/>
    <property type="match status" value="1"/>
</dbReference>
<keyword evidence="4" id="KW-0010">Activator</keyword>
<protein>
    <submittedName>
        <fullName evidence="8">DNA-binding transcriptional regulator, LysR family</fullName>
    </submittedName>
</protein>
<keyword evidence="9" id="KW-1185">Reference proteome</keyword>
<reference evidence="8 9" key="1">
    <citation type="submission" date="2017-01" db="EMBL/GenBank/DDBJ databases">
        <authorList>
            <person name="Mah S.A."/>
            <person name="Swanson W.J."/>
            <person name="Moy G.W."/>
            <person name="Vacquier V.D."/>
        </authorList>
    </citation>
    <scope>NUCLEOTIDE SEQUENCE [LARGE SCALE GENOMIC DNA]</scope>
    <source>
        <strain evidence="8 9">CPCC 203464</strain>
    </source>
</reference>
<name>A0A1N7F689_9NOCA</name>
<evidence type="ECO:0000256" key="2">
    <source>
        <dbReference type="ARBA" id="ARBA00023015"/>
    </source>
</evidence>
<evidence type="ECO:0000256" key="4">
    <source>
        <dbReference type="ARBA" id="ARBA00023159"/>
    </source>
</evidence>
<keyword evidence="5" id="KW-0804">Transcription</keyword>
<dbReference type="PANTHER" id="PTHR30346:SF29">
    <property type="entry name" value="LYSR SUBSTRATE-BINDING"/>
    <property type="match status" value="1"/>
</dbReference>
<dbReference type="InterPro" id="IPR005119">
    <property type="entry name" value="LysR_subst-bd"/>
</dbReference>
<dbReference type="Proteomes" id="UP000186218">
    <property type="component" value="Unassembled WGS sequence"/>
</dbReference>
<evidence type="ECO:0000256" key="1">
    <source>
        <dbReference type="ARBA" id="ARBA00009437"/>
    </source>
</evidence>
<feature type="region of interest" description="Disordered" evidence="6">
    <location>
        <begin position="293"/>
        <end position="317"/>
    </location>
</feature>
<dbReference type="InterPro" id="IPR036388">
    <property type="entry name" value="WH-like_DNA-bd_sf"/>
</dbReference>
<dbReference type="SUPFAM" id="SSF53850">
    <property type="entry name" value="Periplasmic binding protein-like II"/>
    <property type="match status" value="1"/>
</dbReference>
<evidence type="ECO:0000256" key="5">
    <source>
        <dbReference type="ARBA" id="ARBA00023163"/>
    </source>
</evidence>
<dbReference type="EMBL" id="FTNT01000004">
    <property type="protein sequence ID" value="SIR95772.1"/>
    <property type="molecule type" value="Genomic_DNA"/>
</dbReference>
<dbReference type="Gene3D" id="1.10.10.10">
    <property type="entry name" value="Winged helix-like DNA-binding domain superfamily/Winged helix DNA-binding domain"/>
    <property type="match status" value="1"/>
</dbReference>
<sequence length="317" mass="33614">MDVKRLRILREFADRGSVGTVAVALHMTPSAVSQQLKLLAAEAGIELLEPVGRGLRLTPAGRALVLRADDVVAAVDRATEEMRAYRGGRAGALRIASFPSGAALLAPTAVRSLSDDGIEVMIADLDVAYGDAPRALVDHDLVVTHRDERMPPVTDPRVRRVELMREPIDVVVPRGGALAQRPSVRPHDLADSSWISVPEGFPVDDVLLSVAAATGVVPRVTQRIVDFAVIQALVAADQGIALLPRHCVGHPGVTRLTLDGVRAARVVEVLTRPDTRGRPLVERGVRALRRAADAAVEGTGPVSANPARAPRGSGSTR</sequence>
<dbReference type="InterPro" id="IPR036390">
    <property type="entry name" value="WH_DNA-bd_sf"/>
</dbReference>
<evidence type="ECO:0000259" key="7">
    <source>
        <dbReference type="PROSITE" id="PS50931"/>
    </source>
</evidence>
<dbReference type="Pfam" id="PF00126">
    <property type="entry name" value="HTH_1"/>
    <property type="match status" value="1"/>
</dbReference>
<dbReference type="InterPro" id="IPR000847">
    <property type="entry name" value="LysR_HTH_N"/>
</dbReference>
<accession>A0A1N7F689</accession>
<dbReference type="RefSeq" id="WP_076478721.1">
    <property type="nucleotide sequence ID" value="NZ_FTNT01000004.1"/>
</dbReference>
<keyword evidence="3 8" id="KW-0238">DNA-binding</keyword>
<dbReference type="PANTHER" id="PTHR30346">
    <property type="entry name" value="TRANSCRIPTIONAL DUAL REGULATOR HCAR-RELATED"/>
    <property type="match status" value="1"/>
</dbReference>
<dbReference type="OrthoDB" id="4131546at2"/>
<comment type="similarity">
    <text evidence="1">Belongs to the LysR transcriptional regulatory family.</text>
</comment>
<keyword evidence="2" id="KW-0805">Transcription regulation</keyword>
<feature type="domain" description="HTH lysR-type" evidence="7">
    <location>
        <begin position="1"/>
        <end position="58"/>
    </location>
</feature>
<proteinExistence type="inferred from homology"/>
<evidence type="ECO:0000256" key="6">
    <source>
        <dbReference type="SAM" id="MobiDB-lite"/>
    </source>
</evidence>